<evidence type="ECO:0000313" key="2">
    <source>
        <dbReference type="Proteomes" id="UP000008820"/>
    </source>
</evidence>
<dbReference type="OrthoDB" id="7758662at2759"/>
<accession>A0A6I8U525</accession>
<reference evidence="1 2" key="1">
    <citation type="submission" date="2017-06" db="EMBL/GenBank/DDBJ databases">
        <title>Aedes aegypti genome working group (AGWG) sequencing and assembly.</title>
        <authorList>
            <consortium name="Aedes aegypti Genome Working Group (AGWG)"/>
            <person name="Matthews B.J."/>
        </authorList>
    </citation>
    <scope>NUCLEOTIDE SEQUENCE [LARGE SCALE GENOMIC DNA]</scope>
    <source>
        <strain evidence="1 2">LVP_AGWG</strain>
    </source>
</reference>
<dbReference type="InParanoid" id="A0A6I8U525"/>
<dbReference type="Proteomes" id="UP000008820">
    <property type="component" value="Chromosome 2"/>
</dbReference>
<gene>
    <name evidence="1" type="primary">110676280</name>
</gene>
<protein>
    <submittedName>
        <fullName evidence="1">Uncharacterized protein</fullName>
    </submittedName>
</protein>
<dbReference type="AlphaFoldDB" id="A0A6I8U525"/>
<organism evidence="1 2">
    <name type="scientific">Aedes aegypti</name>
    <name type="common">Yellowfever mosquito</name>
    <name type="synonym">Culex aegypti</name>
    <dbReference type="NCBI Taxonomy" id="7159"/>
    <lineage>
        <taxon>Eukaryota</taxon>
        <taxon>Metazoa</taxon>
        <taxon>Ecdysozoa</taxon>
        <taxon>Arthropoda</taxon>
        <taxon>Hexapoda</taxon>
        <taxon>Insecta</taxon>
        <taxon>Pterygota</taxon>
        <taxon>Neoptera</taxon>
        <taxon>Endopterygota</taxon>
        <taxon>Diptera</taxon>
        <taxon>Nematocera</taxon>
        <taxon>Culicoidea</taxon>
        <taxon>Culicidae</taxon>
        <taxon>Culicinae</taxon>
        <taxon>Aedini</taxon>
        <taxon>Aedes</taxon>
        <taxon>Stegomyia</taxon>
    </lineage>
</organism>
<evidence type="ECO:0000313" key="1">
    <source>
        <dbReference type="EnsemblMetazoa" id="AAEL027117-PA"/>
    </source>
</evidence>
<dbReference type="EnsemblMetazoa" id="AAEL027117-RA">
    <property type="protein sequence ID" value="AAEL027117-PA"/>
    <property type="gene ID" value="AAEL027117"/>
</dbReference>
<reference evidence="1" key="2">
    <citation type="submission" date="2020-05" db="UniProtKB">
        <authorList>
            <consortium name="EnsemblMetazoa"/>
        </authorList>
    </citation>
    <scope>IDENTIFICATION</scope>
    <source>
        <strain evidence="1">LVP_AGWG</strain>
    </source>
</reference>
<name>A0A6I8U525_AEDAE</name>
<proteinExistence type="predicted"/>
<sequence length="149" mass="16803">MTCKLIVFSALLCIVAADVGEVLTRPKGRIALKSVHLRPATQKHKLRVREIDGDTDTQLFNTVIVESQADLDQLEPLPLTLVEADAPTTFQLQESHPDFQGPYHYEKPTIENDYLAPKPDGDYLPPHGPRDFDDSVAKRSIKLRLHTRH</sequence>
<keyword evidence="2" id="KW-1185">Reference proteome</keyword>